<dbReference type="GeneID" id="80517088"/>
<dbReference type="RefSeq" id="YP_010780397.1">
    <property type="nucleotide sequence ID" value="NC_075038.1"/>
</dbReference>
<sequence length="143" mass="17121">MSMSKITEQFSTYHNNEACDCLSGSTTFENNVDTERPFLHVIYDPTKNTRFRTLIKTGNIKLTSHGIPQFVKQRYEDNYFSNDDTREFIKIPLEPNPSIELMKQMKALDDWTELEKTRKKLFNNQVKKYKYHRTIKRPYKTRN</sequence>
<reference evidence="1" key="2">
    <citation type="journal article" date="2018" name="Nat. Commun.">
        <title>Tailed giant Tupanvirus possesses the most complete translational apparatus of the known virosphere.</title>
        <authorList>
            <person name="Abrahao J."/>
            <person name="Silva L."/>
            <person name="Silva L.S."/>
            <person name="Khalil J.Y.B."/>
            <person name="Rodrigues R."/>
            <person name="Arantes T."/>
            <person name="Assis F."/>
            <person name="Boratto P."/>
            <person name="Andrade M."/>
            <person name="Kroon E.G."/>
            <person name="Ribeiro B."/>
            <person name="Bergier I."/>
            <person name="Seligmann H."/>
            <person name="Ghigo E."/>
            <person name="Colson P."/>
            <person name="Levasseur A."/>
            <person name="Kroemer G."/>
            <person name="Raoult D."/>
            <person name="La Scola B."/>
        </authorList>
    </citation>
    <scope>NUCLEOTIDE SEQUENCE [LARGE SCALE GENOMIC DNA]</scope>
    <source>
        <strain evidence="1">Deep ocean</strain>
    </source>
</reference>
<accession>A0A6N1NDY4</accession>
<dbReference type="EMBL" id="MF405918">
    <property type="protein sequence ID" value="QKU33789.1"/>
    <property type="molecule type" value="Genomic_DNA"/>
</dbReference>
<protein>
    <submittedName>
        <fullName evidence="1">Uncharacterized protein</fullName>
    </submittedName>
</protein>
<dbReference type="KEGG" id="vg:80517088"/>
<name>A0A6N1NDY4_9VIRU</name>
<proteinExistence type="predicted"/>
<evidence type="ECO:0000313" key="1">
    <source>
        <dbReference type="EMBL" id="QKU33789.1"/>
    </source>
</evidence>
<organism evidence="1">
    <name type="scientific">Tupanvirus deep ocean</name>
    <dbReference type="NCBI Taxonomy" id="2126984"/>
    <lineage>
        <taxon>Viruses</taxon>
        <taxon>Varidnaviria</taxon>
        <taxon>Bamfordvirae</taxon>
        <taxon>Nucleocytoviricota</taxon>
        <taxon>Megaviricetes</taxon>
        <taxon>Imitervirales</taxon>
        <taxon>Mimiviridae</taxon>
        <taxon>Megamimivirinae</taxon>
        <taxon>Tupanvirus</taxon>
        <taxon>Tupanvirus altamarinense</taxon>
    </lineage>
</organism>
<reference evidence="1" key="1">
    <citation type="submission" date="2017-06" db="EMBL/GenBank/DDBJ databases">
        <authorList>
            <person name="Assis F.L."/>
            <person name="Abrahao J.S."/>
            <person name="Silva L."/>
            <person name="Khalil J.B."/>
            <person name="Rodrigues R."/>
            <person name="Silva L.S."/>
            <person name="Boratto P."/>
            <person name="Andrade M."/>
            <person name="Kroon E.G."/>
            <person name="Ribeiro B."/>
            <person name="Bergier I."/>
            <person name="Seligmann H."/>
            <person name="Ghigo E."/>
            <person name="Colson P."/>
            <person name="Levasseur A."/>
            <person name="Raoult D."/>
            <person name="Scola B.L."/>
        </authorList>
    </citation>
    <scope>NUCLEOTIDE SEQUENCE</scope>
    <source>
        <strain evidence="1">Deep ocean</strain>
    </source>
</reference>